<proteinExistence type="predicted"/>
<dbReference type="PANTHER" id="PTHR38790:SF4">
    <property type="entry name" value="2EXR DOMAIN-CONTAINING PROTEIN"/>
    <property type="match status" value="1"/>
</dbReference>
<dbReference type="AlphaFoldDB" id="Q0UUR5"/>
<dbReference type="PANTHER" id="PTHR38790">
    <property type="entry name" value="2EXR DOMAIN-CONTAINING PROTEIN-RELATED"/>
    <property type="match status" value="1"/>
</dbReference>
<dbReference type="Proteomes" id="UP000001055">
    <property type="component" value="Unassembled WGS sequence"/>
</dbReference>
<protein>
    <submittedName>
        <fullName evidence="1">Uncharacterized protein</fullName>
    </submittedName>
</protein>
<dbReference type="InParanoid" id="Q0UUR5"/>
<accession>Q0UUR5</accession>
<dbReference type="VEuPathDB" id="FungiDB:JI435_435700"/>
<gene>
    <name evidence="1" type="ORF">SNOG_04499</name>
</gene>
<organism evidence="1 2">
    <name type="scientific">Phaeosphaeria nodorum (strain SN15 / ATCC MYA-4574 / FGSC 10173)</name>
    <name type="common">Glume blotch fungus</name>
    <name type="synonym">Parastagonospora nodorum</name>
    <dbReference type="NCBI Taxonomy" id="321614"/>
    <lineage>
        <taxon>Eukaryota</taxon>
        <taxon>Fungi</taxon>
        <taxon>Dikarya</taxon>
        <taxon>Ascomycota</taxon>
        <taxon>Pezizomycotina</taxon>
        <taxon>Dothideomycetes</taxon>
        <taxon>Pleosporomycetidae</taxon>
        <taxon>Pleosporales</taxon>
        <taxon>Pleosporineae</taxon>
        <taxon>Phaeosphaeriaceae</taxon>
        <taxon>Parastagonospora</taxon>
    </lineage>
</organism>
<dbReference type="RefSeq" id="XP_001794916.1">
    <property type="nucleotide sequence ID" value="XM_001794864.1"/>
</dbReference>
<reference evidence="2" key="1">
    <citation type="journal article" date="2007" name="Plant Cell">
        <title>Dothideomycete-plant interactions illuminated by genome sequencing and EST analysis of the wheat pathogen Stagonospora nodorum.</title>
        <authorList>
            <person name="Hane J.K."/>
            <person name="Lowe R.G."/>
            <person name="Solomon P.S."/>
            <person name="Tan K.C."/>
            <person name="Schoch C.L."/>
            <person name="Spatafora J.W."/>
            <person name="Crous P.W."/>
            <person name="Kodira C."/>
            <person name="Birren B.W."/>
            <person name="Galagan J.E."/>
            <person name="Torriani S.F."/>
            <person name="McDonald B.A."/>
            <person name="Oliver R.P."/>
        </authorList>
    </citation>
    <scope>NUCLEOTIDE SEQUENCE [LARGE SCALE GENOMIC DNA]</scope>
    <source>
        <strain evidence="2">SN15 / ATCC MYA-4574 / FGSC 10173</strain>
    </source>
</reference>
<evidence type="ECO:0000313" key="1">
    <source>
        <dbReference type="EMBL" id="EAT88259.1"/>
    </source>
</evidence>
<dbReference type="KEGG" id="pno:SNOG_04499"/>
<name>Q0UUR5_PHANO</name>
<dbReference type="OMA" id="INDVIWR"/>
<evidence type="ECO:0000313" key="2">
    <source>
        <dbReference type="Proteomes" id="UP000001055"/>
    </source>
</evidence>
<dbReference type="GeneID" id="5971784"/>
<sequence length="191" mass="21082">MDNRTYSIKPSKQVVHLDEISRLNQIHSPLLRLPAELRNSIFAYALGASKIERCTGYSCQVCRKLKILSGSPKYVTCHFEGGLGILSTCRQVYAESKLLPFKLNTVSSRVLPLSEPSYDKFAAWQRNAITSVQIHAKMSIKSAAPNLGVDFLLQETGRLKGLERVTFVCGLADAQAKHVGELQGSDGKIEC</sequence>
<dbReference type="EMBL" id="CH445330">
    <property type="protein sequence ID" value="EAT88259.1"/>
    <property type="molecule type" value="Genomic_DNA"/>
</dbReference>